<dbReference type="PROSITE" id="PS50937">
    <property type="entry name" value="HTH_MERR_2"/>
    <property type="match status" value="1"/>
</dbReference>
<evidence type="ECO:0000259" key="2">
    <source>
        <dbReference type="PROSITE" id="PS50937"/>
    </source>
</evidence>
<protein>
    <submittedName>
        <fullName evidence="3">DNA-binding transcriptional regulator, MerR family</fullName>
    </submittedName>
</protein>
<dbReference type="PROSITE" id="PS00552">
    <property type="entry name" value="HTH_MERR_1"/>
    <property type="match status" value="1"/>
</dbReference>
<dbReference type="SMART" id="SM00422">
    <property type="entry name" value="HTH_MERR"/>
    <property type="match status" value="1"/>
</dbReference>
<reference evidence="4" key="1">
    <citation type="submission" date="2017-04" db="EMBL/GenBank/DDBJ databases">
        <authorList>
            <person name="Varghese N."/>
            <person name="Submissions S."/>
        </authorList>
    </citation>
    <scope>NUCLEOTIDE SEQUENCE [LARGE SCALE GENOMIC DNA]</scope>
    <source>
        <strain evidence="4">VKM Ac-2121</strain>
    </source>
</reference>
<evidence type="ECO:0000313" key="4">
    <source>
        <dbReference type="Proteomes" id="UP000193711"/>
    </source>
</evidence>
<dbReference type="SUPFAM" id="SSF46955">
    <property type="entry name" value="Putative DNA-binding domain"/>
    <property type="match status" value="1"/>
</dbReference>
<dbReference type="InterPro" id="IPR009061">
    <property type="entry name" value="DNA-bd_dom_put_sf"/>
</dbReference>
<evidence type="ECO:0000313" key="3">
    <source>
        <dbReference type="EMBL" id="SMH46994.1"/>
    </source>
</evidence>
<dbReference type="PANTHER" id="PTHR30204:SF98">
    <property type="entry name" value="HTH-TYPE TRANSCRIPTIONAL REGULATOR ADHR"/>
    <property type="match status" value="1"/>
</dbReference>
<dbReference type="Proteomes" id="UP000193711">
    <property type="component" value="Unassembled WGS sequence"/>
</dbReference>
<organism evidence="3 4">
    <name type="scientific">Rathayibacter oskolensis</name>
    <dbReference type="NCBI Taxonomy" id="1891671"/>
    <lineage>
        <taxon>Bacteria</taxon>
        <taxon>Bacillati</taxon>
        <taxon>Actinomycetota</taxon>
        <taxon>Actinomycetes</taxon>
        <taxon>Micrococcales</taxon>
        <taxon>Microbacteriaceae</taxon>
        <taxon>Rathayibacter</taxon>
    </lineage>
</organism>
<dbReference type="InterPro" id="IPR000551">
    <property type="entry name" value="MerR-type_HTH_dom"/>
</dbReference>
<evidence type="ECO:0000256" key="1">
    <source>
        <dbReference type="ARBA" id="ARBA00023125"/>
    </source>
</evidence>
<keyword evidence="4" id="KW-1185">Reference proteome</keyword>
<dbReference type="OrthoDB" id="5242095at2"/>
<dbReference type="GO" id="GO:0003677">
    <property type="term" value="F:DNA binding"/>
    <property type="evidence" value="ECO:0007669"/>
    <property type="project" value="UniProtKB-KW"/>
</dbReference>
<dbReference type="InterPro" id="IPR047057">
    <property type="entry name" value="MerR_fam"/>
</dbReference>
<gene>
    <name evidence="3" type="ORF">SAMN06295885_2878</name>
</gene>
<keyword evidence="1 3" id="KW-0238">DNA-binding</keyword>
<dbReference type="Gene3D" id="1.10.1660.10">
    <property type="match status" value="1"/>
</dbReference>
<sequence>MSTIRTAPGLPAARDGGLSISEAAAVTGLTVHTLRYYEQAGLMLDAVERASSSHRRYRPADVGWVDFLTKLRSTGMPIARIREYAELVRIGPDSEPERLALLRAHRADVEEQLARTRTSLAAIDIKIAAYHERNTTP</sequence>
<dbReference type="CDD" id="cd01109">
    <property type="entry name" value="HTH_YyaN"/>
    <property type="match status" value="1"/>
</dbReference>
<proteinExistence type="predicted"/>
<dbReference type="AlphaFoldDB" id="A0A1X7P844"/>
<name>A0A1X7P844_9MICO</name>
<dbReference type="PANTHER" id="PTHR30204">
    <property type="entry name" value="REDOX-CYCLING DRUG-SENSING TRANSCRIPTIONAL ACTIVATOR SOXR"/>
    <property type="match status" value="1"/>
</dbReference>
<dbReference type="Pfam" id="PF13411">
    <property type="entry name" value="MerR_1"/>
    <property type="match status" value="1"/>
</dbReference>
<dbReference type="RefSeq" id="WP_085477203.1">
    <property type="nucleotide sequence ID" value="NZ_FXBM01000002.1"/>
</dbReference>
<dbReference type="GO" id="GO:0003700">
    <property type="term" value="F:DNA-binding transcription factor activity"/>
    <property type="evidence" value="ECO:0007669"/>
    <property type="project" value="InterPro"/>
</dbReference>
<dbReference type="STRING" id="1891671.SAMN06295885_2878"/>
<feature type="domain" description="HTH merR-type" evidence="2">
    <location>
        <begin position="17"/>
        <end position="87"/>
    </location>
</feature>
<accession>A0A1X7P844</accession>
<dbReference type="EMBL" id="FXBM01000002">
    <property type="protein sequence ID" value="SMH46994.1"/>
    <property type="molecule type" value="Genomic_DNA"/>
</dbReference>